<protein>
    <submittedName>
        <fullName evidence="1">Uncharacterized protein</fullName>
    </submittedName>
</protein>
<evidence type="ECO:0000313" key="1">
    <source>
        <dbReference type="EMBL" id="KPI82413.1"/>
    </source>
</evidence>
<keyword evidence="2" id="KW-1185">Reference proteome</keyword>
<gene>
    <name evidence="1" type="ORF">ABL78_8577</name>
</gene>
<sequence length="95" mass="11256">MPLALDNLWREVLRRSAQRKRSVRHLLRKPKVGHLHVALVVQQQVLRLQVAVDHVQRMQILEGQHKLRVVELCHVVREPPRRAQMCEHLTAHHEL</sequence>
<accession>A0A0N1IGY1</accession>
<dbReference type="EMBL" id="LJSK01001097">
    <property type="protein sequence ID" value="KPI82413.1"/>
    <property type="molecule type" value="Genomic_DNA"/>
</dbReference>
<reference evidence="1 2" key="1">
    <citation type="journal article" date="2015" name="PLoS Pathog.">
        <title>Leptomonas seymouri: Adaptations to the Dixenous Life Cycle Analyzed by Genome Sequencing, Transcriptome Profiling and Co-infection with Leishmania donovani.</title>
        <authorList>
            <person name="Kraeva N."/>
            <person name="Butenko A."/>
            <person name="Hlavacova J."/>
            <person name="Kostygov A."/>
            <person name="Myskova J."/>
            <person name="Grybchuk D."/>
            <person name="Lestinova T."/>
            <person name="Votypka J."/>
            <person name="Volf P."/>
            <person name="Opperdoes F."/>
            <person name="Flegontov P."/>
            <person name="Lukes J."/>
            <person name="Yurchenko V."/>
        </authorList>
    </citation>
    <scope>NUCLEOTIDE SEQUENCE [LARGE SCALE GENOMIC DNA]</scope>
    <source>
        <strain evidence="1 2">ATCC 30220</strain>
    </source>
</reference>
<comment type="caution">
    <text evidence="1">The sequence shown here is derived from an EMBL/GenBank/DDBJ whole genome shotgun (WGS) entry which is preliminary data.</text>
</comment>
<dbReference type="Proteomes" id="UP000038009">
    <property type="component" value="Unassembled WGS sequence"/>
</dbReference>
<dbReference type="AlphaFoldDB" id="A0A0N1IGY1"/>
<proteinExistence type="predicted"/>
<dbReference type="VEuPathDB" id="TriTrypDB:Lsey_1101_0010"/>
<name>A0A0N1IGY1_LEPSE</name>
<evidence type="ECO:0000313" key="2">
    <source>
        <dbReference type="Proteomes" id="UP000038009"/>
    </source>
</evidence>
<organism evidence="1 2">
    <name type="scientific">Leptomonas seymouri</name>
    <dbReference type="NCBI Taxonomy" id="5684"/>
    <lineage>
        <taxon>Eukaryota</taxon>
        <taxon>Discoba</taxon>
        <taxon>Euglenozoa</taxon>
        <taxon>Kinetoplastea</taxon>
        <taxon>Metakinetoplastina</taxon>
        <taxon>Trypanosomatida</taxon>
        <taxon>Trypanosomatidae</taxon>
        <taxon>Leishmaniinae</taxon>
        <taxon>Leptomonas</taxon>
    </lineage>
</organism>